<name>A0ABD5PCB7_9EURY</name>
<feature type="transmembrane region" description="Helical" evidence="7">
    <location>
        <begin position="248"/>
        <end position="270"/>
    </location>
</feature>
<dbReference type="CDD" id="cd06173">
    <property type="entry name" value="MFS_MefA_like"/>
    <property type="match status" value="1"/>
</dbReference>
<organism evidence="8 9">
    <name type="scientific">Halobium salinum</name>
    <dbReference type="NCBI Taxonomy" id="1364940"/>
    <lineage>
        <taxon>Archaea</taxon>
        <taxon>Methanobacteriati</taxon>
        <taxon>Methanobacteriota</taxon>
        <taxon>Stenosarchaea group</taxon>
        <taxon>Halobacteria</taxon>
        <taxon>Halobacteriales</taxon>
        <taxon>Haloferacaceae</taxon>
        <taxon>Halobium</taxon>
    </lineage>
</organism>
<evidence type="ECO:0000313" key="9">
    <source>
        <dbReference type="Proteomes" id="UP001595921"/>
    </source>
</evidence>
<comment type="caution">
    <text evidence="8">The sequence shown here is derived from an EMBL/GenBank/DDBJ whole genome shotgun (WGS) entry which is preliminary data.</text>
</comment>
<gene>
    <name evidence="8" type="ORF">ACFO0N_10445</name>
</gene>
<evidence type="ECO:0000256" key="2">
    <source>
        <dbReference type="ARBA" id="ARBA00022475"/>
    </source>
</evidence>
<evidence type="ECO:0000256" key="3">
    <source>
        <dbReference type="ARBA" id="ARBA00022692"/>
    </source>
</evidence>
<accession>A0ABD5PCB7</accession>
<keyword evidence="3 7" id="KW-0812">Transmembrane</keyword>
<feature type="transmembrane region" description="Helical" evidence="7">
    <location>
        <begin position="373"/>
        <end position="394"/>
    </location>
</feature>
<feature type="region of interest" description="Disordered" evidence="6">
    <location>
        <begin position="193"/>
        <end position="227"/>
    </location>
</feature>
<dbReference type="PANTHER" id="PTHR23513">
    <property type="entry name" value="INTEGRAL MEMBRANE EFFLUX PROTEIN-RELATED"/>
    <property type="match status" value="1"/>
</dbReference>
<evidence type="ECO:0000256" key="1">
    <source>
        <dbReference type="ARBA" id="ARBA00004651"/>
    </source>
</evidence>
<protein>
    <submittedName>
        <fullName evidence="8">MFS transporter</fullName>
    </submittedName>
</protein>
<dbReference type="EMBL" id="JBHSDS010000006">
    <property type="protein sequence ID" value="MFC4358363.1"/>
    <property type="molecule type" value="Genomic_DNA"/>
</dbReference>
<feature type="transmembrane region" description="Helical" evidence="7">
    <location>
        <begin position="12"/>
        <end position="36"/>
    </location>
</feature>
<feature type="transmembrane region" description="Helical" evidence="7">
    <location>
        <begin position="339"/>
        <end position="361"/>
    </location>
</feature>
<feature type="transmembrane region" description="Helical" evidence="7">
    <location>
        <begin position="400"/>
        <end position="417"/>
    </location>
</feature>
<keyword evidence="2" id="KW-1003">Cell membrane</keyword>
<dbReference type="AlphaFoldDB" id="A0ABD5PCB7"/>
<evidence type="ECO:0000256" key="6">
    <source>
        <dbReference type="SAM" id="MobiDB-lite"/>
    </source>
</evidence>
<proteinExistence type="predicted"/>
<dbReference type="Pfam" id="PF07690">
    <property type="entry name" value="MFS_1"/>
    <property type="match status" value="1"/>
</dbReference>
<evidence type="ECO:0000256" key="7">
    <source>
        <dbReference type="SAM" id="Phobius"/>
    </source>
</evidence>
<dbReference type="SUPFAM" id="SSF103473">
    <property type="entry name" value="MFS general substrate transporter"/>
    <property type="match status" value="1"/>
</dbReference>
<comment type="subcellular location">
    <subcellularLocation>
        <location evidence="1">Cell membrane</location>
        <topology evidence="1">Multi-pass membrane protein</topology>
    </subcellularLocation>
</comment>
<evidence type="ECO:0000313" key="8">
    <source>
        <dbReference type="EMBL" id="MFC4358363.1"/>
    </source>
</evidence>
<dbReference type="GO" id="GO:0005886">
    <property type="term" value="C:plasma membrane"/>
    <property type="evidence" value="ECO:0007669"/>
    <property type="project" value="UniProtKB-SubCell"/>
</dbReference>
<feature type="transmembrane region" description="Helical" evidence="7">
    <location>
        <begin position="311"/>
        <end position="333"/>
    </location>
</feature>
<feature type="transmembrane region" description="Helical" evidence="7">
    <location>
        <begin position="282"/>
        <end position="304"/>
    </location>
</feature>
<keyword evidence="9" id="KW-1185">Reference proteome</keyword>
<keyword evidence="5 7" id="KW-0472">Membrane</keyword>
<evidence type="ECO:0000256" key="5">
    <source>
        <dbReference type="ARBA" id="ARBA00023136"/>
    </source>
</evidence>
<dbReference type="PANTHER" id="PTHR23513:SF6">
    <property type="entry name" value="MAJOR FACILITATOR SUPERFAMILY ASSOCIATED DOMAIN-CONTAINING PROTEIN"/>
    <property type="match status" value="1"/>
</dbReference>
<keyword evidence="4 7" id="KW-1133">Transmembrane helix</keyword>
<evidence type="ECO:0000256" key="4">
    <source>
        <dbReference type="ARBA" id="ARBA00022989"/>
    </source>
</evidence>
<dbReference type="RefSeq" id="WP_267623936.1">
    <property type="nucleotide sequence ID" value="NZ_JAODIW010000008.1"/>
</dbReference>
<sequence length="437" mass="44231">MHALFRNPTFRRLFLGRLVTNAGDSLYYVAAMWLVYELTGSELYTGVAGFLVMAPAALQFLFGPLVDRLPLRQVFVGTQLLQGVLVLVVPAAAHVGALSAPLLLAVMPLLSLLNQPVYPAQSAALPRIVEQDELVAANSLFTLAYQGVDAAFNALGGVLIAAVGGVTLFLVDSVTFAVAVWLFAGLRIPAASTTGDAGPSPPTDGDPDTDSDAAVADGGVDDADSDSNGDDSYLADLREGIAFLRGTVVAKLLAGAVVVNFTLGGVMAVLPAYGDQLGGASAYGILTAGIGVGLLVGALAGNVLDRFRFGVVAVVGTLLSAVVWAGAVTVGWLPATAALFALAFVPAGVVNVLIASMVQALVPEGLLGRVSSVLGSASAAMTPVGALVGGAVAAATSTSVVLWGGAVGFAVYGLYVLTVPSLRRLPRVDAVSTLAAE</sequence>
<feature type="transmembrane region" description="Helical" evidence="7">
    <location>
        <begin position="84"/>
        <end position="110"/>
    </location>
</feature>
<feature type="transmembrane region" description="Helical" evidence="7">
    <location>
        <begin position="158"/>
        <end position="184"/>
    </location>
</feature>
<dbReference type="Proteomes" id="UP001595921">
    <property type="component" value="Unassembled WGS sequence"/>
</dbReference>
<feature type="transmembrane region" description="Helical" evidence="7">
    <location>
        <begin position="42"/>
        <end position="63"/>
    </location>
</feature>
<dbReference type="Gene3D" id="1.20.1250.20">
    <property type="entry name" value="MFS general substrate transporter like domains"/>
    <property type="match status" value="1"/>
</dbReference>
<dbReference type="InterPro" id="IPR036259">
    <property type="entry name" value="MFS_trans_sf"/>
</dbReference>
<dbReference type="InterPro" id="IPR011701">
    <property type="entry name" value="MFS"/>
</dbReference>
<reference evidence="8 9" key="1">
    <citation type="journal article" date="2019" name="Int. J. Syst. Evol. Microbiol.">
        <title>The Global Catalogue of Microorganisms (GCM) 10K type strain sequencing project: providing services to taxonomists for standard genome sequencing and annotation.</title>
        <authorList>
            <consortium name="The Broad Institute Genomics Platform"/>
            <consortium name="The Broad Institute Genome Sequencing Center for Infectious Disease"/>
            <person name="Wu L."/>
            <person name="Ma J."/>
        </authorList>
    </citation>
    <scope>NUCLEOTIDE SEQUENCE [LARGE SCALE GENOMIC DNA]</scope>
    <source>
        <strain evidence="8 9">CGMCC 1.12553</strain>
    </source>
</reference>